<proteinExistence type="predicted"/>
<dbReference type="Proteomes" id="UP000177042">
    <property type="component" value="Unassembled WGS sequence"/>
</dbReference>
<organism evidence="1 2">
    <name type="scientific">Candidatus Daviesbacteria bacterium RIFCSPHIGHO2_02_FULL_39_12</name>
    <dbReference type="NCBI Taxonomy" id="1797770"/>
    <lineage>
        <taxon>Bacteria</taxon>
        <taxon>Candidatus Daviesiibacteriota</taxon>
    </lineage>
</organism>
<gene>
    <name evidence="1" type="ORF">A3C26_02835</name>
</gene>
<protein>
    <recommendedName>
        <fullName evidence="3">Transposase IS4-like domain-containing protein</fullName>
    </recommendedName>
</protein>
<sequence length="74" mass="8620">MRPTYHFKKQTIEAHVLICFMALTVCKYMELKAGKSTKKIIKLLKSITDAKILNKITGKEIIMRQELPEEIKQL</sequence>
<evidence type="ECO:0000313" key="2">
    <source>
        <dbReference type="Proteomes" id="UP000177042"/>
    </source>
</evidence>
<dbReference type="EMBL" id="MFCX01000012">
    <property type="protein sequence ID" value="OGE26319.1"/>
    <property type="molecule type" value="Genomic_DNA"/>
</dbReference>
<comment type="caution">
    <text evidence="1">The sequence shown here is derived from an EMBL/GenBank/DDBJ whole genome shotgun (WGS) entry which is preliminary data.</text>
</comment>
<dbReference type="AlphaFoldDB" id="A0A1F5JCJ8"/>
<evidence type="ECO:0008006" key="3">
    <source>
        <dbReference type="Google" id="ProtNLM"/>
    </source>
</evidence>
<name>A0A1F5JCJ8_9BACT</name>
<reference evidence="1 2" key="1">
    <citation type="journal article" date="2016" name="Nat. Commun.">
        <title>Thousands of microbial genomes shed light on interconnected biogeochemical processes in an aquifer system.</title>
        <authorList>
            <person name="Anantharaman K."/>
            <person name="Brown C.T."/>
            <person name="Hug L.A."/>
            <person name="Sharon I."/>
            <person name="Castelle C.J."/>
            <person name="Probst A.J."/>
            <person name="Thomas B.C."/>
            <person name="Singh A."/>
            <person name="Wilkins M.J."/>
            <person name="Karaoz U."/>
            <person name="Brodie E.L."/>
            <person name="Williams K.H."/>
            <person name="Hubbard S.S."/>
            <person name="Banfield J.F."/>
        </authorList>
    </citation>
    <scope>NUCLEOTIDE SEQUENCE [LARGE SCALE GENOMIC DNA]</scope>
</reference>
<accession>A0A1F5JCJ8</accession>
<evidence type="ECO:0000313" key="1">
    <source>
        <dbReference type="EMBL" id="OGE26319.1"/>
    </source>
</evidence>